<gene>
    <name evidence="3" type="ORF">ACEZDJ_33565</name>
</gene>
<keyword evidence="2" id="KW-0472">Membrane</keyword>
<evidence type="ECO:0000313" key="3">
    <source>
        <dbReference type="EMBL" id="MFC1406234.1"/>
    </source>
</evidence>
<feature type="compositionally biased region" description="Low complexity" evidence="1">
    <location>
        <begin position="226"/>
        <end position="299"/>
    </location>
</feature>
<dbReference type="RefSeq" id="WP_030248424.1">
    <property type="nucleotide sequence ID" value="NZ_JBHEZZ010000027.1"/>
</dbReference>
<proteinExistence type="predicted"/>
<protein>
    <submittedName>
        <fullName evidence="3">Uncharacterized protein</fullName>
    </submittedName>
</protein>
<dbReference type="Proteomes" id="UP001592528">
    <property type="component" value="Unassembled WGS sequence"/>
</dbReference>
<dbReference type="EMBL" id="JBHEZZ010000027">
    <property type="protein sequence ID" value="MFC1406234.1"/>
    <property type="molecule type" value="Genomic_DNA"/>
</dbReference>
<keyword evidence="2" id="KW-1133">Transmembrane helix</keyword>
<keyword evidence="4" id="KW-1185">Reference proteome</keyword>
<evidence type="ECO:0000256" key="2">
    <source>
        <dbReference type="SAM" id="Phobius"/>
    </source>
</evidence>
<organism evidence="3 4">
    <name type="scientific">Streptacidiphilus cavernicola</name>
    <dbReference type="NCBI Taxonomy" id="3342716"/>
    <lineage>
        <taxon>Bacteria</taxon>
        <taxon>Bacillati</taxon>
        <taxon>Actinomycetota</taxon>
        <taxon>Actinomycetes</taxon>
        <taxon>Kitasatosporales</taxon>
        <taxon>Streptomycetaceae</taxon>
        <taxon>Streptacidiphilus</taxon>
    </lineage>
</organism>
<feature type="region of interest" description="Disordered" evidence="1">
    <location>
        <begin position="226"/>
        <end position="306"/>
    </location>
</feature>
<reference evidence="3 4" key="1">
    <citation type="submission" date="2024-09" db="EMBL/GenBank/DDBJ databases">
        <authorList>
            <person name="Lee S.D."/>
        </authorList>
    </citation>
    <scope>NUCLEOTIDE SEQUENCE [LARGE SCALE GENOMIC DNA]</scope>
    <source>
        <strain evidence="3 4">N1-5</strain>
    </source>
</reference>
<accession>A0ABV6UXP0</accession>
<evidence type="ECO:0000313" key="4">
    <source>
        <dbReference type="Proteomes" id="UP001592528"/>
    </source>
</evidence>
<name>A0ABV6UXP0_9ACTN</name>
<feature type="transmembrane region" description="Helical" evidence="2">
    <location>
        <begin position="38"/>
        <end position="66"/>
    </location>
</feature>
<sequence>MGVIGLAVLYAAFALVALWLLGELLLQHRAAPHWRVLALVGFLALVAGVAQGSLPLIGGGVVAFGAGQYLVTRSVKTGAASHWSLRSQDGSLPGPLAGVPLLASVFPAGEPAPVGDGDGRGEAVRVGEVGPIEEAPPTIAYDPAVFEQEAAGEDPQQLPYPEYAGTPYGETPYAEPQYAQGQYTEGQYAEGQYAGTPYPETPYTDYPQQDYGYQYQEYAQPAYAQAQPQVQYDTNGFPVQPAEQQQYAPQADYSYGYEQQYQQQAQAYDPSASYEQQYQYGYQQEQPQPVEQPQPAGQETWQQQYG</sequence>
<comment type="caution">
    <text evidence="3">The sequence shown here is derived from an EMBL/GenBank/DDBJ whole genome shotgun (WGS) entry which is preliminary data.</text>
</comment>
<keyword evidence="2" id="KW-0812">Transmembrane</keyword>
<feature type="transmembrane region" description="Helical" evidence="2">
    <location>
        <begin position="6"/>
        <end position="26"/>
    </location>
</feature>
<evidence type="ECO:0000256" key="1">
    <source>
        <dbReference type="SAM" id="MobiDB-lite"/>
    </source>
</evidence>